<keyword evidence="2" id="KW-0677">Repeat</keyword>
<feature type="repeat" description="WD" evidence="4">
    <location>
        <begin position="139"/>
        <end position="171"/>
    </location>
</feature>
<sequence length="390" mass="43190">MVELLKSLNAHSDKAWSVSSHPTLPLLATASTDKTSHVYNLSAKRNFPLLAKLEDTHKRSVRSVAFKPPLGGALNPVTDFLDLPALASGSFDSTISIWGIDEPEELMDEDDESEEVDQAKQQAALLTSSKNEWNLMAIIEGHENEVKSVAWNPQGNLLASCSRDKTIWIWETDPETLEEFECISVLNDHQHDIKHITWHPTTNLLASSSYDDTIRLYKNDEDGDDEWSCVGLLNGHEGTVWCSSFEHPLSPTSKKGTIRLVSASDDLSVRIWSSSSVPDEDNKSDGDNLPSSIKHTAEEMVWEEEVILPSIHKYPVYSVSWSPKTGKIASAGSDGQLVVYLYDDGWKIESNKESAHGVYEINCVSFCTLDDGTEVLVTAGDDGNINIWSL</sequence>
<feature type="repeat" description="WD" evidence="4">
    <location>
        <begin position="376"/>
        <end position="390"/>
    </location>
</feature>
<dbReference type="Gene3D" id="2.130.10.10">
    <property type="entry name" value="YVTN repeat-like/Quinoprotein amine dehydrogenase"/>
    <property type="match status" value="1"/>
</dbReference>
<dbReference type="AlphaFoldDB" id="A0AAW0GCC2"/>
<dbReference type="HAMAP" id="MF_03037">
    <property type="entry name" value="ciao1"/>
    <property type="match status" value="1"/>
</dbReference>
<keyword evidence="1 4" id="KW-0853">WD repeat</keyword>
<dbReference type="InterPro" id="IPR001680">
    <property type="entry name" value="WD40_rpt"/>
</dbReference>
<accession>A0AAW0GCC2</accession>
<dbReference type="PROSITE" id="PS50082">
    <property type="entry name" value="WD_REPEATS_2"/>
    <property type="match status" value="3"/>
</dbReference>
<evidence type="ECO:0000313" key="6">
    <source>
        <dbReference type="Proteomes" id="UP001385951"/>
    </source>
</evidence>
<dbReference type="SMART" id="SM00320">
    <property type="entry name" value="WD40"/>
    <property type="match status" value="7"/>
</dbReference>
<dbReference type="PRINTS" id="PR00320">
    <property type="entry name" value="GPROTEINBRPT"/>
</dbReference>
<evidence type="ECO:0000256" key="1">
    <source>
        <dbReference type="ARBA" id="ARBA00022574"/>
    </source>
</evidence>
<dbReference type="Proteomes" id="UP001385951">
    <property type="component" value="Unassembled WGS sequence"/>
</dbReference>
<dbReference type="GO" id="GO:0097361">
    <property type="term" value="C:cytosolic [4Fe-4S] assembly targeting complex"/>
    <property type="evidence" value="ECO:0007669"/>
    <property type="project" value="InterPro"/>
</dbReference>
<dbReference type="SUPFAM" id="SSF50978">
    <property type="entry name" value="WD40 repeat-like"/>
    <property type="match status" value="1"/>
</dbReference>
<dbReference type="InterPro" id="IPR036322">
    <property type="entry name" value="WD40_repeat_dom_sf"/>
</dbReference>
<dbReference type="PROSITE" id="PS50294">
    <property type="entry name" value="WD_REPEATS_REGION"/>
    <property type="match status" value="2"/>
</dbReference>
<gene>
    <name evidence="3 5" type="primary">CIA1</name>
    <name evidence="5" type="ORF">QCA50_009477</name>
</gene>
<keyword evidence="6" id="KW-1185">Reference proteome</keyword>
<protein>
    <recommendedName>
        <fullName evidence="3">Probable cytosolic iron-sulfur protein assembly protein 1</fullName>
    </recommendedName>
</protein>
<evidence type="ECO:0000313" key="5">
    <source>
        <dbReference type="EMBL" id="KAK7687588.1"/>
    </source>
</evidence>
<evidence type="ECO:0000256" key="3">
    <source>
        <dbReference type="HAMAP-Rule" id="MF_03037"/>
    </source>
</evidence>
<dbReference type="Pfam" id="PF00400">
    <property type="entry name" value="WD40"/>
    <property type="match status" value="7"/>
</dbReference>
<reference evidence="5 6" key="1">
    <citation type="submission" date="2022-09" db="EMBL/GenBank/DDBJ databases">
        <authorList>
            <person name="Palmer J.M."/>
        </authorList>
    </citation>
    <scope>NUCLEOTIDE SEQUENCE [LARGE SCALE GENOMIC DNA]</scope>
    <source>
        <strain evidence="5 6">DSM 7382</strain>
    </source>
</reference>
<feature type="repeat" description="WD" evidence="4">
    <location>
        <begin position="186"/>
        <end position="218"/>
    </location>
</feature>
<evidence type="ECO:0000256" key="2">
    <source>
        <dbReference type="ARBA" id="ARBA00022737"/>
    </source>
</evidence>
<dbReference type="InterPro" id="IPR028608">
    <property type="entry name" value="CIAO1/Cia1"/>
</dbReference>
<dbReference type="InterPro" id="IPR020472">
    <property type="entry name" value="WD40_PAC1"/>
</dbReference>
<organism evidence="5 6">
    <name type="scientific">Cerrena zonata</name>
    <dbReference type="NCBI Taxonomy" id="2478898"/>
    <lineage>
        <taxon>Eukaryota</taxon>
        <taxon>Fungi</taxon>
        <taxon>Dikarya</taxon>
        <taxon>Basidiomycota</taxon>
        <taxon>Agaricomycotina</taxon>
        <taxon>Agaricomycetes</taxon>
        <taxon>Polyporales</taxon>
        <taxon>Cerrenaceae</taxon>
        <taxon>Cerrena</taxon>
    </lineage>
</organism>
<comment type="caution">
    <text evidence="5">The sequence shown here is derived from an EMBL/GenBank/DDBJ whole genome shotgun (WGS) entry which is preliminary data.</text>
</comment>
<proteinExistence type="inferred from homology"/>
<dbReference type="CDD" id="cd00200">
    <property type="entry name" value="WD40"/>
    <property type="match status" value="1"/>
</dbReference>
<comment type="similarity">
    <text evidence="3">Belongs to the WD repeat CIA1 family.</text>
</comment>
<name>A0AAW0GCC2_9APHY</name>
<dbReference type="PANTHER" id="PTHR19920">
    <property type="entry name" value="WD40 PROTEIN CIAO1"/>
    <property type="match status" value="1"/>
</dbReference>
<dbReference type="GO" id="GO:0016226">
    <property type="term" value="P:iron-sulfur cluster assembly"/>
    <property type="evidence" value="ECO:0007669"/>
    <property type="project" value="UniProtKB-UniRule"/>
</dbReference>
<comment type="function">
    <text evidence="3">Essential component of the cytosolic iron-sulfur (Fe/S) protein assembly machinery. Required for the maturation of extramitochondrial Fe/S proteins.</text>
</comment>
<dbReference type="EMBL" id="JASBNA010000013">
    <property type="protein sequence ID" value="KAK7687588.1"/>
    <property type="molecule type" value="Genomic_DNA"/>
</dbReference>
<evidence type="ECO:0000256" key="4">
    <source>
        <dbReference type="PROSITE-ProRule" id="PRU00221"/>
    </source>
</evidence>
<dbReference type="InterPro" id="IPR015943">
    <property type="entry name" value="WD40/YVTN_repeat-like_dom_sf"/>
</dbReference>
<dbReference type="PANTHER" id="PTHR19920:SF0">
    <property type="entry name" value="CYTOSOLIC IRON-SULFUR PROTEIN ASSEMBLY PROTEIN CIAO1-RELATED"/>
    <property type="match status" value="1"/>
</dbReference>